<evidence type="ECO:0000256" key="1">
    <source>
        <dbReference type="SAM" id="Phobius"/>
    </source>
</evidence>
<keyword evidence="1" id="KW-0812">Transmembrane</keyword>
<keyword evidence="1" id="KW-0472">Membrane</keyword>
<evidence type="ECO:0000313" key="2">
    <source>
        <dbReference type="EMBL" id="KAH7120877.1"/>
    </source>
</evidence>
<dbReference type="EMBL" id="JAGMWT010000010">
    <property type="protein sequence ID" value="KAH7120877.1"/>
    <property type="molecule type" value="Genomic_DNA"/>
</dbReference>
<protein>
    <submittedName>
        <fullName evidence="2">Uncharacterized protein</fullName>
    </submittedName>
</protein>
<sequence length="124" mass="14404">MPLPSWNMFGNESGYRKVRKRLLVLLPSVRMLCIMPVGIFPMSNVRLAGITYLRLGLFAPFFRAFGFSDLAWQLAWCSKKMDRQEERTSVEVDAEKVKDDYTGNPDFGKEENREATWKGQVYWA</sequence>
<feature type="transmembrane region" description="Helical" evidence="1">
    <location>
        <begin position="52"/>
        <end position="77"/>
    </location>
</feature>
<dbReference type="Proteomes" id="UP000700596">
    <property type="component" value="Unassembled WGS sequence"/>
</dbReference>
<evidence type="ECO:0000313" key="3">
    <source>
        <dbReference type="Proteomes" id="UP000700596"/>
    </source>
</evidence>
<gene>
    <name evidence="2" type="ORF">B0J11DRAFT_532827</name>
</gene>
<feature type="transmembrane region" description="Helical" evidence="1">
    <location>
        <begin position="21"/>
        <end position="40"/>
    </location>
</feature>
<keyword evidence="1" id="KW-1133">Transmembrane helix</keyword>
<accession>A0A9P9DKY9</accession>
<keyword evidence="3" id="KW-1185">Reference proteome</keyword>
<proteinExistence type="predicted"/>
<name>A0A9P9DKY9_9PLEO</name>
<dbReference type="AlphaFoldDB" id="A0A9P9DKY9"/>
<organism evidence="2 3">
    <name type="scientific">Dendryphion nanum</name>
    <dbReference type="NCBI Taxonomy" id="256645"/>
    <lineage>
        <taxon>Eukaryota</taxon>
        <taxon>Fungi</taxon>
        <taxon>Dikarya</taxon>
        <taxon>Ascomycota</taxon>
        <taxon>Pezizomycotina</taxon>
        <taxon>Dothideomycetes</taxon>
        <taxon>Pleosporomycetidae</taxon>
        <taxon>Pleosporales</taxon>
        <taxon>Torulaceae</taxon>
        <taxon>Dendryphion</taxon>
    </lineage>
</organism>
<comment type="caution">
    <text evidence="2">The sequence shown here is derived from an EMBL/GenBank/DDBJ whole genome shotgun (WGS) entry which is preliminary data.</text>
</comment>
<reference evidence="2" key="1">
    <citation type="journal article" date="2021" name="Nat. Commun.">
        <title>Genetic determinants of endophytism in the Arabidopsis root mycobiome.</title>
        <authorList>
            <person name="Mesny F."/>
            <person name="Miyauchi S."/>
            <person name="Thiergart T."/>
            <person name="Pickel B."/>
            <person name="Atanasova L."/>
            <person name="Karlsson M."/>
            <person name="Huettel B."/>
            <person name="Barry K.W."/>
            <person name="Haridas S."/>
            <person name="Chen C."/>
            <person name="Bauer D."/>
            <person name="Andreopoulos W."/>
            <person name="Pangilinan J."/>
            <person name="LaButti K."/>
            <person name="Riley R."/>
            <person name="Lipzen A."/>
            <person name="Clum A."/>
            <person name="Drula E."/>
            <person name="Henrissat B."/>
            <person name="Kohler A."/>
            <person name="Grigoriev I.V."/>
            <person name="Martin F.M."/>
            <person name="Hacquard S."/>
        </authorList>
    </citation>
    <scope>NUCLEOTIDE SEQUENCE</scope>
    <source>
        <strain evidence="2">MPI-CAGE-CH-0243</strain>
    </source>
</reference>